<dbReference type="CDD" id="cd05636">
    <property type="entry name" value="LbH_G1P_TT_C_like"/>
    <property type="match status" value="1"/>
</dbReference>
<dbReference type="CDD" id="cd04181">
    <property type="entry name" value="NTP_transferase"/>
    <property type="match status" value="1"/>
</dbReference>
<evidence type="ECO:0000256" key="9">
    <source>
        <dbReference type="ARBA" id="ARBA00022695"/>
    </source>
</evidence>
<dbReference type="GO" id="GO:0003977">
    <property type="term" value="F:UDP-N-acetylglucosamine diphosphorylase activity"/>
    <property type="evidence" value="ECO:0007669"/>
    <property type="project" value="UniProtKB-EC"/>
</dbReference>
<dbReference type="Proteomes" id="UP000218164">
    <property type="component" value="Unassembled WGS sequence"/>
</dbReference>
<comment type="pathway">
    <text evidence="1">Nucleotide-sugar biosynthesis; UDP-N-acetyl-alpha-D-glucosamine biosynthesis; N-acetyl-alpha-D-glucosamine 1-phosphate from alpha-D-glucosamine 6-phosphate (route II): step 2/2.</text>
</comment>
<dbReference type="SUPFAM" id="SSF53448">
    <property type="entry name" value="Nucleotide-diphospho-sugar transferases"/>
    <property type="match status" value="1"/>
</dbReference>
<dbReference type="Pfam" id="PF25087">
    <property type="entry name" value="GMPPB_C"/>
    <property type="match status" value="1"/>
</dbReference>
<evidence type="ECO:0000256" key="12">
    <source>
        <dbReference type="ARBA" id="ARBA00048247"/>
    </source>
</evidence>
<dbReference type="PANTHER" id="PTHR43584:SF8">
    <property type="entry name" value="N-ACETYLMURAMATE ALPHA-1-PHOSPHATE URIDYLYLTRANSFERASE"/>
    <property type="match status" value="1"/>
</dbReference>
<name>A0A2A2HWT4_9EURY</name>
<dbReference type="AlphaFoldDB" id="A0A2A2HWT4"/>
<proteinExistence type="inferred from homology"/>
<comment type="catalytic activity">
    <reaction evidence="13">
        <text>N-acetyl-alpha-D-glucosamine 1-phosphate + UTP + H(+) = UDP-N-acetyl-alpha-D-glucosamine + diphosphate</text>
        <dbReference type="Rhea" id="RHEA:13509"/>
        <dbReference type="ChEBI" id="CHEBI:15378"/>
        <dbReference type="ChEBI" id="CHEBI:33019"/>
        <dbReference type="ChEBI" id="CHEBI:46398"/>
        <dbReference type="ChEBI" id="CHEBI:57705"/>
        <dbReference type="ChEBI" id="CHEBI:57776"/>
        <dbReference type="EC" id="2.7.7.23"/>
    </reaction>
</comment>
<evidence type="ECO:0000256" key="13">
    <source>
        <dbReference type="ARBA" id="ARBA00048493"/>
    </source>
</evidence>
<dbReference type="InterPro" id="IPR005835">
    <property type="entry name" value="NTP_transferase_dom"/>
</dbReference>
<dbReference type="GO" id="GO:0006048">
    <property type="term" value="P:UDP-N-acetylglucosamine biosynthetic process"/>
    <property type="evidence" value="ECO:0007669"/>
    <property type="project" value="UniProtKB-UniPathway"/>
</dbReference>
<dbReference type="RefSeq" id="WP_095643489.1">
    <property type="nucleotide sequence ID" value="NZ_LMVP01000061.1"/>
</dbReference>
<keyword evidence="11" id="KW-0012">Acyltransferase</keyword>
<sequence length="397" mass="43269">MKAVVLVAGKGTRMEPLTSGCSKVMLQVANKPILEHILNSAIEAGIEGFVFITGYLEEQIKEYFGNGSKWGVSIEYVQQKEQLGTANAIGCAKGYVDGAFLVLNGDMLIGQEDLKALISRIEEAVICVKEVENPSDFGVLETDDSRVVRIIEKPRNPPTNLANAGIYLFRQSIFDFIDRTRASVRNEFEITDSIQMLIDSGAAVGYSPLEGRWIDIGYPWDLLKANEYLLKGLEGSCEGTVEPNATVKGEVVIGKGTIVRNGSYIEGPVIIGENCDIGPNCFIRPSTAIGNHVRVGNAVEIKNTIIMKDTHVGHLSYVGDSVIGHRCNFGAGTKVANLRHDGKNIKVMIKNRILDSGRRKLGVIMGDDVHTGINTSINIGTIMEKGRYTYPGEVVKH</sequence>
<dbReference type="NCBIfam" id="TIGR03992">
    <property type="entry name" value="Arch_glmU"/>
    <property type="match status" value="1"/>
</dbReference>
<dbReference type="Gene3D" id="2.160.10.10">
    <property type="entry name" value="Hexapeptide repeat proteins"/>
    <property type="match status" value="1"/>
</dbReference>
<evidence type="ECO:0000259" key="14">
    <source>
        <dbReference type="Pfam" id="PF00483"/>
    </source>
</evidence>
<evidence type="ECO:0000256" key="2">
    <source>
        <dbReference type="ARBA" id="ARBA00005208"/>
    </source>
</evidence>
<dbReference type="PANTHER" id="PTHR43584">
    <property type="entry name" value="NUCLEOTIDYL TRANSFERASE"/>
    <property type="match status" value="1"/>
</dbReference>
<dbReference type="InterPro" id="IPR029044">
    <property type="entry name" value="Nucleotide-diphossugar_trans"/>
</dbReference>
<evidence type="ECO:0000256" key="4">
    <source>
        <dbReference type="ARBA" id="ARBA00007947"/>
    </source>
</evidence>
<evidence type="ECO:0000256" key="10">
    <source>
        <dbReference type="ARBA" id="ARBA00023268"/>
    </source>
</evidence>
<evidence type="ECO:0000313" key="16">
    <source>
        <dbReference type="EMBL" id="PAV13723.1"/>
    </source>
</evidence>
<keyword evidence="9" id="KW-0548">Nucleotidyltransferase</keyword>
<dbReference type="Gene3D" id="3.90.550.10">
    <property type="entry name" value="Spore Coat Polysaccharide Biosynthesis Protein SpsA, Chain A"/>
    <property type="match status" value="1"/>
</dbReference>
<dbReference type="InterPro" id="IPR023915">
    <property type="entry name" value="Bifunctiontional_GlmU_arc-type"/>
</dbReference>
<comment type="caution">
    <text evidence="16">The sequence shown here is derived from an EMBL/GenBank/DDBJ whole genome shotgun (WGS) entry which is preliminary data.</text>
</comment>
<dbReference type="InterPro" id="IPR011004">
    <property type="entry name" value="Trimer_LpxA-like_sf"/>
</dbReference>
<evidence type="ECO:0000256" key="3">
    <source>
        <dbReference type="ARBA" id="ARBA00007707"/>
    </source>
</evidence>
<evidence type="ECO:0000256" key="11">
    <source>
        <dbReference type="ARBA" id="ARBA00023315"/>
    </source>
</evidence>
<dbReference type="Pfam" id="PF00483">
    <property type="entry name" value="NTP_transferase"/>
    <property type="match status" value="1"/>
</dbReference>
<comment type="catalytic activity">
    <reaction evidence="12">
        <text>alpha-D-glucosamine 1-phosphate + acetyl-CoA = N-acetyl-alpha-D-glucosamine 1-phosphate + CoA + H(+)</text>
        <dbReference type="Rhea" id="RHEA:13725"/>
        <dbReference type="ChEBI" id="CHEBI:15378"/>
        <dbReference type="ChEBI" id="CHEBI:57287"/>
        <dbReference type="ChEBI" id="CHEBI:57288"/>
        <dbReference type="ChEBI" id="CHEBI:57776"/>
        <dbReference type="ChEBI" id="CHEBI:58516"/>
        <dbReference type="EC" id="2.3.1.157"/>
    </reaction>
</comment>
<evidence type="ECO:0000256" key="5">
    <source>
        <dbReference type="ARBA" id="ARBA00012225"/>
    </source>
</evidence>
<dbReference type="EC" id="2.7.7.23" evidence="6"/>
<evidence type="ECO:0000256" key="1">
    <source>
        <dbReference type="ARBA" id="ARBA00005166"/>
    </source>
</evidence>
<dbReference type="InterPro" id="IPR050065">
    <property type="entry name" value="GlmU-like"/>
</dbReference>
<accession>A0A2A2HWT4</accession>
<dbReference type="UniPathway" id="UPA00113">
    <property type="reaction ID" value="UER00532"/>
</dbReference>
<comment type="similarity">
    <text evidence="3">In the C-terminal section; belongs to the transferase hexapeptide repeat family.</text>
</comment>
<keyword evidence="17" id="KW-1185">Reference proteome</keyword>
<feature type="domain" description="Mannose-1-phosphate guanyltransferase C-terminal" evidence="15">
    <location>
        <begin position="265"/>
        <end position="383"/>
    </location>
</feature>
<keyword evidence="8 16" id="KW-0808">Transferase</keyword>
<dbReference type="EMBL" id="LMVP01000061">
    <property type="protein sequence ID" value="PAV13723.1"/>
    <property type="molecule type" value="Genomic_DNA"/>
</dbReference>
<keyword evidence="10" id="KW-0511">Multifunctional enzyme</keyword>
<evidence type="ECO:0000259" key="15">
    <source>
        <dbReference type="Pfam" id="PF25087"/>
    </source>
</evidence>
<protein>
    <recommendedName>
        <fullName evidence="7">Bifunctional protein GlmU</fullName>
        <ecNumber evidence="5">2.3.1.157</ecNumber>
        <ecNumber evidence="6">2.7.7.23</ecNumber>
    </recommendedName>
</protein>
<evidence type="ECO:0000256" key="8">
    <source>
        <dbReference type="ARBA" id="ARBA00022679"/>
    </source>
</evidence>
<gene>
    <name evidence="16" type="ORF">ASJ81_16715</name>
</gene>
<evidence type="ECO:0000256" key="7">
    <source>
        <dbReference type="ARBA" id="ARBA00013414"/>
    </source>
</evidence>
<feature type="domain" description="Nucleotidyl transferase" evidence="14">
    <location>
        <begin position="2"/>
        <end position="230"/>
    </location>
</feature>
<evidence type="ECO:0000256" key="6">
    <source>
        <dbReference type="ARBA" id="ARBA00012457"/>
    </source>
</evidence>
<dbReference type="InterPro" id="IPR056729">
    <property type="entry name" value="GMPPB_C"/>
</dbReference>
<comment type="similarity">
    <text evidence="4">In the N-terminal section; belongs to the N-acetylglucosamine-1-phosphate uridyltransferase family.</text>
</comment>
<dbReference type="SUPFAM" id="SSF51161">
    <property type="entry name" value="Trimeric LpxA-like enzymes"/>
    <property type="match status" value="1"/>
</dbReference>
<comment type="pathway">
    <text evidence="2">Nucleotide-sugar biosynthesis; UDP-N-acetyl-alpha-D-glucosamine biosynthesis; UDP-N-acetyl-alpha-D-glucosamine from N-acetyl-alpha-D-glucosamine 1-phosphate: step 1/1.</text>
</comment>
<dbReference type="EC" id="2.3.1.157" evidence="5"/>
<evidence type="ECO:0000313" key="17">
    <source>
        <dbReference type="Proteomes" id="UP000218164"/>
    </source>
</evidence>
<organism evidence="16 17">
    <name type="scientific">Methanosarcina spelaei</name>
    <dbReference type="NCBI Taxonomy" id="1036679"/>
    <lineage>
        <taxon>Archaea</taxon>
        <taxon>Methanobacteriati</taxon>
        <taxon>Methanobacteriota</taxon>
        <taxon>Stenosarchaea group</taxon>
        <taxon>Methanomicrobia</taxon>
        <taxon>Methanosarcinales</taxon>
        <taxon>Methanosarcinaceae</taxon>
        <taxon>Methanosarcina</taxon>
    </lineage>
</organism>
<dbReference type="GO" id="GO:0019134">
    <property type="term" value="F:glucosamine-1-phosphate N-acetyltransferase activity"/>
    <property type="evidence" value="ECO:0007669"/>
    <property type="project" value="UniProtKB-EC"/>
</dbReference>
<dbReference type="OrthoDB" id="15372at2157"/>
<reference evidence="16 17" key="1">
    <citation type="journal article" date="2017" name="BMC Genomics">
        <title>Genomic analysis of methanogenic archaea reveals a shift towards energy conservation.</title>
        <authorList>
            <person name="Gilmore S.P."/>
            <person name="Henske J.K."/>
            <person name="Sexton J.A."/>
            <person name="Solomon K.V."/>
            <person name="Seppala S."/>
            <person name="Yoo J.I."/>
            <person name="Huyett L.M."/>
            <person name="Pressman A."/>
            <person name="Cogan J.Z."/>
            <person name="Kivenson V."/>
            <person name="Peng X."/>
            <person name="Tan Y."/>
            <person name="Valentine D.L."/>
            <person name="O'Malley M.A."/>
        </authorList>
    </citation>
    <scope>NUCLEOTIDE SEQUENCE [LARGE SCALE GENOMIC DNA]</scope>
    <source>
        <strain evidence="16 17">MC-15</strain>
    </source>
</reference>